<evidence type="ECO:0000313" key="1">
    <source>
        <dbReference type="EMBL" id="ERL66387.1"/>
    </source>
</evidence>
<sequence>MSATAINHANIKSAEANALLPKQAEQKALALFFLEPVEL</sequence>
<name>U4TYK3_9LACO</name>
<gene>
    <name evidence="1" type="ORF">L248_0066</name>
</gene>
<dbReference type="HOGENOM" id="CLU_3311973_0_0_9"/>
<evidence type="ECO:0000313" key="2">
    <source>
        <dbReference type="Proteomes" id="UP000030647"/>
    </source>
</evidence>
<dbReference type="EMBL" id="KI271582">
    <property type="protein sequence ID" value="ERL66387.1"/>
    <property type="molecule type" value="Genomic_DNA"/>
</dbReference>
<reference evidence="2" key="1">
    <citation type="journal article" date="2013" name="Genome Announc.">
        <title>Whole-Genome Sequencing of Lactobacillus shenzhenensis Strain LY-73T.</title>
        <authorList>
            <person name="Lin Z."/>
            <person name="Liu Z."/>
            <person name="Yang R."/>
            <person name="Zou Y."/>
            <person name="Wan D."/>
            <person name="Chen J."/>
            <person name="Guo M."/>
            <person name="Zhao J."/>
            <person name="Fang C."/>
            <person name="Yang R."/>
            <person name="Liu F."/>
        </authorList>
    </citation>
    <scope>NUCLEOTIDE SEQUENCE [LARGE SCALE GENOMIC DNA]</scope>
    <source>
        <strain evidence="2">LY-73</strain>
    </source>
</reference>
<accession>U4TYK3</accession>
<organism evidence="1 2">
    <name type="scientific">Schleiferilactobacillus shenzhenensis LY-73</name>
    <dbReference type="NCBI Taxonomy" id="1231336"/>
    <lineage>
        <taxon>Bacteria</taxon>
        <taxon>Bacillati</taxon>
        <taxon>Bacillota</taxon>
        <taxon>Bacilli</taxon>
        <taxon>Lactobacillales</taxon>
        <taxon>Lactobacillaceae</taxon>
        <taxon>Schleiferilactobacillus</taxon>
    </lineage>
</organism>
<protein>
    <submittedName>
        <fullName evidence="1">Uncharacterized protein</fullName>
    </submittedName>
</protein>
<proteinExistence type="predicted"/>
<dbReference type="AlphaFoldDB" id="U4TYK3"/>
<dbReference type="Proteomes" id="UP000030647">
    <property type="component" value="Unassembled WGS sequence"/>
</dbReference>
<keyword evidence="2" id="KW-1185">Reference proteome</keyword>